<dbReference type="EMBL" id="CP041372">
    <property type="protein sequence ID" value="QKS70400.1"/>
    <property type="molecule type" value="Genomic_DNA"/>
</dbReference>
<dbReference type="Pfam" id="PF11992">
    <property type="entry name" value="TgpA_N"/>
    <property type="match status" value="1"/>
</dbReference>
<evidence type="ECO:0000313" key="5">
    <source>
        <dbReference type="Proteomes" id="UP000318138"/>
    </source>
</evidence>
<dbReference type="InterPro" id="IPR025403">
    <property type="entry name" value="TgpA-like_C"/>
</dbReference>
<feature type="transmembrane region" description="Helical" evidence="2">
    <location>
        <begin position="64"/>
        <end position="86"/>
    </location>
</feature>
<dbReference type="RefSeq" id="WP_176008439.1">
    <property type="nucleotide sequence ID" value="NZ_CP041372.2"/>
</dbReference>
<gene>
    <name evidence="4" type="ORF">FLK61_26980</name>
</gene>
<evidence type="ECO:0000313" key="4">
    <source>
        <dbReference type="EMBL" id="QKS70400.1"/>
    </source>
</evidence>
<keyword evidence="2" id="KW-1133">Transmembrane helix</keyword>
<dbReference type="InterPro" id="IPR052901">
    <property type="entry name" value="Bact_TGase-like"/>
</dbReference>
<dbReference type="PANTHER" id="PTHR42736:SF1">
    <property type="entry name" value="PROTEIN-GLUTAMINE GAMMA-GLUTAMYLTRANSFERASE"/>
    <property type="match status" value="1"/>
</dbReference>
<sequence>MDRLKMTSQTTVTQLFIYLLTMLLLWEWLRPIPVISATGEIEIFVWFAFLSALLIFLRVPLFALLPILLGAMVYCIHLMFSFGSFFTREGAGDTIRMIISDVRINIEFIMSGQFALLTDLFRTILLLLLLGLIAYLLYFWVLRIRRAFLYIMSTIIYVTILDTFTIVNASSAIIRIVIIGFFLMTLLHMLRIQEEEIRIGKRGNAFLSAPWLYTLVGVIGIGVLVGVVAPKPGPQWSDPVPSLRGAVLGEGGGSGGGQTVRRVGYGDNDEQLGGGFIQDERVVFTAETDRANYWRGESKHEYTGRGWLSDSDYVESTLVYTENVDYPMFEDGAELEREQVSINMAEDSSFALLFYPGQLVDVDQETVQPSDLTFFTDINNGRLQAQQNGENVFFESYDLTYEDPSFPIETLRGSSGEDPEAIRDRYLQLPDDLPERVVELAEEITAEEDNRYDMALAVEQYFSQSGFTYQTTDVPIPEEGQDYVDQFLFETQVGYCDNYSTSMAVMLRALDIPTRWVKGFTAGEEIEELDDERYLYEVSSGNAHSWVEVYFPEVGWVPFEPTQGFENYADFEAEPVDIEVDTNDENQNEPEMPERPDMPDADGMDDLLDEGTDTNDAEAGAGGGGNGPSIGPLFTVKNVLISIPVLLFVMLMYNKQSLLISQFFIYRYRATKTDKSFAGAYKRLLWLLENEGLPKAEGETLREYAKRVDSVLSSQAMMKLTVQYEKLYYGGQPTEGQWEKLQKDWEQIVKSLQT</sequence>
<accession>A0A859FBR2</accession>
<protein>
    <submittedName>
        <fullName evidence="4">Transglutaminase domain-containing protein</fullName>
    </submittedName>
</protein>
<feature type="region of interest" description="Disordered" evidence="1">
    <location>
        <begin position="580"/>
        <end position="626"/>
    </location>
</feature>
<feature type="transmembrane region" description="Helical" evidence="2">
    <location>
        <begin position="211"/>
        <end position="229"/>
    </location>
</feature>
<feature type="transmembrane region" description="Helical" evidence="2">
    <location>
        <begin position="41"/>
        <end position="57"/>
    </location>
</feature>
<feature type="compositionally biased region" description="Acidic residues" evidence="1">
    <location>
        <begin position="599"/>
        <end position="616"/>
    </location>
</feature>
<dbReference type="Proteomes" id="UP000318138">
    <property type="component" value="Chromosome"/>
</dbReference>
<dbReference type="AlphaFoldDB" id="A0A859FBR2"/>
<name>A0A859FBR2_9BACI</name>
<dbReference type="InterPro" id="IPR038765">
    <property type="entry name" value="Papain-like_cys_pep_sf"/>
</dbReference>
<dbReference type="Pfam" id="PF01841">
    <property type="entry name" value="Transglut_core"/>
    <property type="match status" value="1"/>
</dbReference>
<feature type="domain" description="Transglutaminase-like" evidence="3">
    <location>
        <begin position="488"/>
        <end position="563"/>
    </location>
</feature>
<dbReference type="Pfam" id="PF13559">
    <property type="entry name" value="DUF4129"/>
    <property type="match status" value="1"/>
</dbReference>
<organism evidence="4 5">
    <name type="scientific">Paenalkalicoccus suaedae</name>
    <dbReference type="NCBI Taxonomy" id="2592382"/>
    <lineage>
        <taxon>Bacteria</taxon>
        <taxon>Bacillati</taxon>
        <taxon>Bacillota</taxon>
        <taxon>Bacilli</taxon>
        <taxon>Bacillales</taxon>
        <taxon>Bacillaceae</taxon>
        <taxon>Paenalkalicoccus</taxon>
    </lineage>
</organism>
<proteinExistence type="predicted"/>
<dbReference type="PANTHER" id="PTHR42736">
    <property type="entry name" value="PROTEIN-GLUTAMINE GAMMA-GLUTAMYLTRANSFERASE"/>
    <property type="match status" value="1"/>
</dbReference>
<dbReference type="KEGG" id="psua:FLK61_26980"/>
<keyword evidence="2" id="KW-0812">Transmembrane</keyword>
<evidence type="ECO:0000256" key="2">
    <source>
        <dbReference type="SAM" id="Phobius"/>
    </source>
</evidence>
<keyword evidence="2" id="KW-0472">Membrane</keyword>
<feature type="transmembrane region" description="Helical" evidence="2">
    <location>
        <begin position="12"/>
        <end position="29"/>
    </location>
</feature>
<keyword evidence="5" id="KW-1185">Reference proteome</keyword>
<dbReference type="Gene3D" id="3.10.620.30">
    <property type="match status" value="1"/>
</dbReference>
<feature type="transmembrane region" description="Helical" evidence="2">
    <location>
        <begin position="172"/>
        <end position="190"/>
    </location>
</feature>
<reference evidence="5" key="1">
    <citation type="submission" date="2019-07" db="EMBL/GenBank/DDBJ databases">
        <title>Bacillus alkalisoli sp. nov. isolated from saline soil.</title>
        <authorList>
            <person name="Sun J.-Q."/>
            <person name="Xu L."/>
        </authorList>
    </citation>
    <scope>NUCLEOTIDE SEQUENCE [LARGE SCALE GENOMIC DNA]</scope>
    <source>
        <strain evidence="5">M4U3P1</strain>
    </source>
</reference>
<feature type="transmembrane region" description="Helical" evidence="2">
    <location>
        <begin position="147"/>
        <end position="166"/>
    </location>
</feature>
<dbReference type="InterPro" id="IPR021878">
    <property type="entry name" value="TgpA_N"/>
</dbReference>
<evidence type="ECO:0000256" key="1">
    <source>
        <dbReference type="SAM" id="MobiDB-lite"/>
    </source>
</evidence>
<feature type="transmembrane region" description="Helical" evidence="2">
    <location>
        <begin position="120"/>
        <end position="140"/>
    </location>
</feature>
<dbReference type="SMART" id="SM00460">
    <property type="entry name" value="TGc"/>
    <property type="match status" value="1"/>
</dbReference>
<evidence type="ECO:0000259" key="3">
    <source>
        <dbReference type="SMART" id="SM00460"/>
    </source>
</evidence>
<dbReference type="SUPFAM" id="SSF54001">
    <property type="entry name" value="Cysteine proteinases"/>
    <property type="match status" value="1"/>
</dbReference>
<dbReference type="InterPro" id="IPR002931">
    <property type="entry name" value="Transglutaminase-like"/>
</dbReference>